<name>A0A2P2NQW2_RHIMU</name>
<accession>A0A2P2NQW2</accession>
<protein>
    <submittedName>
        <fullName evidence="1">Uncharacterized protein</fullName>
    </submittedName>
</protein>
<dbReference type="AlphaFoldDB" id="A0A2P2NQW2"/>
<organism evidence="1">
    <name type="scientific">Rhizophora mucronata</name>
    <name type="common">Asiatic mangrove</name>
    <dbReference type="NCBI Taxonomy" id="61149"/>
    <lineage>
        <taxon>Eukaryota</taxon>
        <taxon>Viridiplantae</taxon>
        <taxon>Streptophyta</taxon>
        <taxon>Embryophyta</taxon>
        <taxon>Tracheophyta</taxon>
        <taxon>Spermatophyta</taxon>
        <taxon>Magnoliopsida</taxon>
        <taxon>eudicotyledons</taxon>
        <taxon>Gunneridae</taxon>
        <taxon>Pentapetalae</taxon>
        <taxon>rosids</taxon>
        <taxon>fabids</taxon>
        <taxon>Malpighiales</taxon>
        <taxon>Rhizophoraceae</taxon>
        <taxon>Rhizophora</taxon>
    </lineage>
</organism>
<proteinExistence type="predicted"/>
<reference evidence="1" key="1">
    <citation type="submission" date="2018-02" db="EMBL/GenBank/DDBJ databases">
        <title>Rhizophora mucronata_Transcriptome.</title>
        <authorList>
            <person name="Meera S.P."/>
            <person name="Sreeshan A."/>
            <person name="Augustine A."/>
        </authorList>
    </citation>
    <scope>NUCLEOTIDE SEQUENCE</scope>
    <source>
        <tissue evidence="1">Leaf</tissue>
    </source>
</reference>
<evidence type="ECO:0000313" key="1">
    <source>
        <dbReference type="EMBL" id="MBX44873.1"/>
    </source>
</evidence>
<dbReference type="EMBL" id="GGEC01064389">
    <property type="protein sequence ID" value="MBX44873.1"/>
    <property type="molecule type" value="Transcribed_RNA"/>
</dbReference>
<sequence>MSYDGLKKLQNGERRKYHDDITVVVLFIDHEMWEEGISVQELSMRGFVDTIGPSSFSSLRGIMAESSPLSK</sequence>